<keyword evidence="1" id="KW-0732">Signal</keyword>
<dbReference type="EMBL" id="SMBP01000010">
    <property type="protein sequence ID" value="TCU59251.1"/>
    <property type="molecule type" value="Genomic_DNA"/>
</dbReference>
<feature type="signal peptide" evidence="1">
    <location>
        <begin position="1"/>
        <end position="25"/>
    </location>
</feature>
<comment type="caution">
    <text evidence="2">The sequence shown here is derived from an EMBL/GenBank/DDBJ whole genome shotgun (WGS) entry which is preliminary data.</text>
</comment>
<sequence length="57" mass="6459">MRRKCAKIFVIFALLLQLVPSNFMTITAKTTKTTTGNVVEVTMENDSVQVITKEQLR</sequence>
<dbReference type="AlphaFoldDB" id="A0A4R3TBG1"/>
<gene>
    <name evidence="2" type="ORF">EDD61_11065</name>
</gene>
<dbReference type="RefSeq" id="WP_165877201.1">
    <property type="nucleotide sequence ID" value="NZ_JANKBG010000010.1"/>
</dbReference>
<evidence type="ECO:0000313" key="2">
    <source>
        <dbReference type="EMBL" id="TCU59251.1"/>
    </source>
</evidence>
<evidence type="ECO:0000313" key="3">
    <source>
        <dbReference type="Proteomes" id="UP000295773"/>
    </source>
</evidence>
<accession>A0A4R3TBG1</accession>
<organism evidence="2 3">
    <name type="scientific">Longicatena caecimuris</name>
    <dbReference type="NCBI Taxonomy" id="1796635"/>
    <lineage>
        <taxon>Bacteria</taxon>
        <taxon>Bacillati</taxon>
        <taxon>Bacillota</taxon>
        <taxon>Erysipelotrichia</taxon>
        <taxon>Erysipelotrichales</taxon>
        <taxon>Erysipelotrichaceae</taxon>
        <taxon>Longicatena</taxon>
    </lineage>
</organism>
<name>A0A4R3TBG1_9FIRM</name>
<dbReference type="Proteomes" id="UP000295773">
    <property type="component" value="Unassembled WGS sequence"/>
</dbReference>
<evidence type="ECO:0000256" key="1">
    <source>
        <dbReference type="SAM" id="SignalP"/>
    </source>
</evidence>
<protein>
    <submittedName>
        <fullName evidence="2">Uncharacterized protein</fullName>
    </submittedName>
</protein>
<keyword evidence="3" id="KW-1185">Reference proteome</keyword>
<proteinExistence type="predicted"/>
<reference evidence="2 3" key="1">
    <citation type="submission" date="2019-03" db="EMBL/GenBank/DDBJ databases">
        <title>Genomic Encyclopedia of Type Strains, Phase IV (KMG-IV): sequencing the most valuable type-strain genomes for metagenomic binning, comparative biology and taxonomic classification.</title>
        <authorList>
            <person name="Goeker M."/>
        </authorList>
    </citation>
    <scope>NUCLEOTIDE SEQUENCE [LARGE SCALE GENOMIC DNA]</scope>
    <source>
        <strain evidence="2 3">DSM 29481</strain>
    </source>
</reference>
<feature type="chain" id="PRO_5038392733" evidence="1">
    <location>
        <begin position="26"/>
        <end position="57"/>
    </location>
</feature>